<feature type="transmembrane region" description="Helical" evidence="7">
    <location>
        <begin position="107"/>
        <end position="134"/>
    </location>
</feature>
<feature type="domain" description="Peptidase S54 rhomboid" evidence="8">
    <location>
        <begin position="104"/>
        <end position="240"/>
    </location>
</feature>
<reference evidence="9" key="1">
    <citation type="submission" date="2019-08" db="EMBL/GenBank/DDBJ databases">
        <authorList>
            <person name="Kucharzyk K."/>
            <person name="Murdoch R.W."/>
            <person name="Higgins S."/>
            <person name="Loffler F."/>
        </authorList>
    </citation>
    <scope>NUCLEOTIDE SEQUENCE</scope>
</reference>
<protein>
    <submittedName>
        <fullName evidence="9">Rhomboid protease GluP</fullName>
        <ecNumber evidence="9">3.4.21.105</ecNumber>
    </submittedName>
</protein>
<accession>A0A645CVR6</accession>
<dbReference type="SUPFAM" id="SSF144091">
    <property type="entry name" value="Rhomboid-like"/>
    <property type="match status" value="1"/>
</dbReference>
<keyword evidence="6 7" id="KW-0472">Membrane</keyword>
<sequence>MDEANSNSLNGDNYIAVDLQSNAITFYTGDEEEVLQTISYYLNRGNIIPDEKKVKEEKPILTYIFVGLNVLMYLITAFLSGNIIDSNTRVLVFLGAKVNPLIDRGQYYRFITAAFLHGGLMHIGFNMYALTALGPLVEKVFGKVKYIIIYFVSAITSSYLSYIFSNSISVGASGAIFGLLGASLVFAVRSQDKVGRAFVNNIMSVIVVNLIIGFSMANVDNFGHIGGLIGGFVVSLMLYKREIKSAI</sequence>
<name>A0A645CVR6_9ZZZZ</name>
<evidence type="ECO:0000256" key="6">
    <source>
        <dbReference type="ARBA" id="ARBA00023136"/>
    </source>
</evidence>
<dbReference type="EC" id="3.4.21.105" evidence="9"/>
<evidence type="ECO:0000256" key="1">
    <source>
        <dbReference type="ARBA" id="ARBA00004141"/>
    </source>
</evidence>
<dbReference type="Gene3D" id="1.20.1540.10">
    <property type="entry name" value="Rhomboid-like"/>
    <property type="match status" value="1"/>
</dbReference>
<comment type="similarity">
    <text evidence="2">Belongs to the peptidase S54 family.</text>
</comment>
<evidence type="ECO:0000256" key="4">
    <source>
        <dbReference type="ARBA" id="ARBA00022801"/>
    </source>
</evidence>
<keyword evidence="9" id="KW-0645">Protease</keyword>
<dbReference type="InterPro" id="IPR035952">
    <property type="entry name" value="Rhomboid-like_sf"/>
</dbReference>
<evidence type="ECO:0000259" key="8">
    <source>
        <dbReference type="Pfam" id="PF01694"/>
    </source>
</evidence>
<feature type="transmembrane region" description="Helical" evidence="7">
    <location>
        <begin position="60"/>
        <end position="84"/>
    </location>
</feature>
<proteinExistence type="inferred from homology"/>
<dbReference type="PANTHER" id="PTHR43731:SF14">
    <property type="entry name" value="PRESENILIN-ASSOCIATED RHOMBOID-LIKE PROTEIN, MITOCHONDRIAL"/>
    <property type="match status" value="1"/>
</dbReference>
<feature type="transmembrane region" description="Helical" evidence="7">
    <location>
        <begin position="197"/>
        <end position="216"/>
    </location>
</feature>
<keyword evidence="5 7" id="KW-1133">Transmembrane helix</keyword>
<dbReference type="GO" id="GO:0006508">
    <property type="term" value="P:proteolysis"/>
    <property type="evidence" value="ECO:0007669"/>
    <property type="project" value="UniProtKB-KW"/>
</dbReference>
<evidence type="ECO:0000256" key="2">
    <source>
        <dbReference type="ARBA" id="ARBA00009045"/>
    </source>
</evidence>
<dbReference type="GO" id="GO:0016020">
    <property type="term" value="C:membrane"/>
    <property type="evidence" value="ECO:0007669"/>
    <property type="project" value="UniProtKB-SubCell"/>
</dbReference>
<evidence type="ECO:0000256" key="3">
    <source>
        <dbReference type="ARBA" id="ARBA00022692"/>
    </source>
</evidence>
<gene>
    <name evidence="9" type="primary">gluP_2</name>
    <name evidence="9" type="ORF">SDC9_127842</name>
</gene>
<dbReference type="GO" id="GO:0004252">
    <property type="term" value="F:serine-type endopeptidase activity"/>
    <property type="evidence" value="ECO:0007669"/>
    <property type="project" value="InterPro"/>
</dbReference>
<dbReference type="InterPro" id="IPR050925">
    <property type="entry name" value="Rhomboid_protease_S54"/>
</dbReference>
<feature type="transmembrane region" description="Helical" evidence="7">
    <location>
        <begin position="222"/>
        <end position="239"/>
    </location>
</feature>
<feature type="transmembrane region" description="Helical" evidence="7">
    <location>
        <begin position="146"/>
        <end position="164"/>
    </location>
</feature>
<keyword evidence="3 7" id="KW-0812">Transmembrane</keyword>
<dbReference type="EMBL" id="VSSQ01030307">
    <property type="protein sequence ID" value="MPM80792.1"/>
    <property type="molecule type" value="Genomic_DNA"/>
</dbReference>
<keyword evidence="4 9" id="KW-0378">Hydrolase</keyword>
<comment type="subcellular location">
    <subcellularLocation>
        <location evidence="1">Membrane</location>
        <topology evidence="1">Multi-pass membrane protein</topology>
    </subcellularLocation>
</comment>
<evidence type="ECO:0000313" key="9">
    <source>
        <dbReference type="EMBL" id="MPM80792.1"/>
    </source>
</evidence>
<dbReference type="InterPro" id="IPR022764">
    <property type="entry name" value="Peptidase_S54_rhomboid_dom"/>
</dbReference>
<feature type="transmembrane region" description="Helical" evidence="7">
    <location>
        <begin position="170"/>
        <end position="188"/>
    </location>
</feature>
<dbReference type="PANTHER" id="PTHR43731">
    <property type="entry name" value="RHOMBOID PROTEASE"/>
    <property type="match status" value="1"/>
</dbReference>
<dbReference type="Pfam" id="PF01694">
    <property type="entry name" value="Rhomboid"/>
    <property type="match status" value="1"/>
</dbReference>
<organism evidence="9">
    <name type="scientific">bioreactor metagenome</name>
    <dbReference type="NCBI Taxonomy" id="1076179"/>
    <lineage>
        <taxon>unclassified sequences</taxon>
        <taxon>metagenomes</taxon>
        <taxon>ecological metagenomes</taxon>
    </lineage>
</organism>
<dbReference type="AlphaFoldDB" id="A0A645CVR6"/>
<evidence type="ECO:0000256" key="5">
    <source>
        <dbReference type="ARBA" id="ARBA00022989"/>
    </source>
</evidence>
<evidence type="ECO:0000256" key="7">
    <source>
        <dbReference type="SAM" id="Phobius"/>
    </source>
</evidence>
<comment type="caution">
    <text evidence="9">The sequence shown here is derived from an EMBL/GenBank/DDBJ whole genome shotgun (WGS) entry which is preliminary data.</text>
</comment>